<reference evidence="2 3" key="1">
    <citation type="submission" date="2024-04" db="EMBL/GenBank/DDBJ databases">
        <title>Tritrichomonas musculus Genome.</title>
        <authorList>
            <person name="Alves-Ferreira E."/>
            <person name="Grigg M."/>
            <person name="Lorenzi H."/>
            <person name="Galac M."/>
        </authorList>
    </citation>
    <scope>NUCLEOTIDE SEQUENCE [LARGE SCALE GENOMIC DNA]</scope>
    <source>
        <strain evidence="2 3">EAF2021</strain>
    </source>
</reference>
<dbReference type="PANTHER" id="PTHR19845:SF0">
    <property type="entry name" value="KATANIN P80 WD40 REPEAT-CONTAINING SUBUNIT B1"/>
    <property type="match status" value="1"/>
</dbReference>
<dbReference type="SUPFAM" id="SSF50978">
    <property type="entry name" value="WD40 repeat-like"/>
    <property type="match status" value="1"/>
</dbReference>
<dbReference type="PANTHER" id="PTHR19845">
    <property type="entry name" value="KATANIN P80 SUBUNIT"/>
    <property type="match status" value="1"/>
</dbReference>
<dbReference type="InterPro" id="IPR015943">
    <property type="entry name" value="WD40/YVTN_repeat-like_dom_sf"/>
</dbReference>
<dbReference type="EMBL" id="JAPFFF010000005">
    <property type="protein sequence ID" value="KAK8890511.1"/>
    <property type="molecule type" value="Genomic_DNA"/>
</dbReference>
<sequence length="518" mass="57898">MPPRLLQSQTNVSHTEPVRTMAIGPRSGRVFASGGNDCMLFLWSITNESPLLSFGPFSAPISCCTFSSDENHIAFGTDNGYLSIIDLDQGHTLNGWMAEDASITCITIHPQILDCIAVGDNQGIIYLFAGEPRTPIQQFQAHEGEVLSLKICPQGNFLATSGNDHLIRIYDISKGDLYGTIHPTKKFDSPILSLDFHPTEQILAVCAEDRNVKLYDINRVIEMKGGFLIGKEPPRRICFSPDGDVVAACSSNSLSLFKTEEADHMDHMKLNLKCVRDLRVFDKGIAIAVSDELQASVILAKTEDFVLMKRKKKKKRPPSPDHLLQNQIQLQNQLQQKKKVIIEPLPSLKPAPTVSQPATNEPLFKAFREERNDFMSLITQRTSKYRKICDAIRDKGLREACVIVATSSDAANEMISALIQRPEAVTPLCAAAVIDVIYIGIQNDEDLALRLLRIVLMNMAPIFRSSLDNPKSNYFREAEEFKTACRGLVPMFNKFIENRTPGASMMRRLMAEYKTFFV</sequence>
<gene>
    <name evidence="2" type="ORF">M9Y10_035288</name>
</gene>
<evidence type="ECO:0000256" key="1">
    <source>
        <dbReference type="PROSITE-ProRule" id="PRU00221"/>
    </source>
</evidence>
<feature type="repeat" description="WD" evidence="1">
    <location>
        <begin position="11"/>
        <end position="53"/>
    </location>
</feature>
<dbReference type="Pfam" id="PF00400">
    <property type="entry name" value="WD40"/>
    <property type="match status" value="4"/>
</dbReference>
<feature type="repeat" description="WD" evidence="1">
    <location>
        <begin position="139"/>
        <end position="180"/>
    </location>
</feature>
<protein>
    <submittedName>
        <fullName evidence="2">Katanin p80 WD40 repeat-containing subunit B1</fullName>
    </submittedName>
</protein>
<evidence type="ECO:0000313" key="2">
    <source>
        <dbReference type="EMBL" id="KAK8890511.1"/>
    </source>
</evidence>
<dbReference type="PROSITE" id="PS50082">
    <property type="entry name" value="WD_REPEATS_2"/>
    <property type="match status" value="2"/>
</dbReference>
<dbReference type="Proteomes" id="UP001470230">
    <property type="component" value="Unassembled WGS sequence"/>
</dbReference>
<evidence type="ECO:0000313" key="3">
    <source>
        <dbReference type="Proteomes" id="UP001470230"/>
    </source>
</evidence>
<proteinExistence type="predicted"/>
<keyword evidence="1" id="KW-0853">WD repeat</keyword>
<dbReference type="SMART" id="SM00320">
    <property type="entry name" value="WD40"/>
    <property type="match status" value="6"/>
</dbReference>
<accession>A0ABR2KIB5</accession>
<dbReference type="PROSITE" id="PS50294">
    <property type="entry name" value="WD_REPEATS_REGION"/>
    <property type="match status" value="1"/>
</dbReference>
<comment type="caution">
    <text evidence="2">The sequence shown here is derived from an EMBL/GenBank/DDBJ whole genome shotgun (WGS) entry which is preliminary data.</text>
</comment>
<dbReference type="InterPro" id="IPR036322">
    <property type="entry name" value="WD40_repeat_dom_sf"/>
</dbReference>
<name>A0ABR2KIB5_9EUKA</name>
<organism evidence="2 3">
    <name type="scientific">Tritrichomonas musculus</name>
    <dbReference type="NCBI Taxonomy" id="1915356"/>
    <lineage>
        <taxon>Eukaryota</taxon>
        <taxon>Metamonada</taxon>
        <taxon>Parabasalia</taxon>
        <taxon>Tritrichomonadida</taxon>
        <taxon>Tritrichomonadidae</taxon>
        <taxon>Tritrichomonas</taxon>
    </lineage>
</organism>
<keyword evidence="3" id="KW-1185">Reference proteome</keyword>
<dbReference type="InterPro" id="IPR001680">
    <property type="entry name" value="WD40_rpt"/>
</dbReference>
<dbReference type="Gene3D" id="2.130.10.10">
    <property type="entry name" value="YVTN repeat-like/Quinoprotein amine dehydrogenase"/>
    <property type="match status" value="2"/>
</dbReference>